<keyword evidence="13" id="KW-1185">Reference proteome</keyword>
<dbReference type="CDD" id="cd03254">
    <property type="entry name" value="ABCC_Glucan_exporter_like"/>
    <property type="match status" value="1"/>
</dbReference>
<feature type="domain" description="ABC transmembrane type-1" evidence="11">
    <location>
        <begin position="37"/>
        <end position="320"/>
    </location>
</feature>
<dbReference type="SUPFAM" id="SSF90123">
    <property type="entry name" value="ABC transporter transmembrane region"/>
    <property type="match status" value="1"/>
</dbReference>
<dbReference type="GO" id="GO:0015421">
    <property type="term" value="F:ABC-type oligopeptide transporter activity"/>
    <property type="evidence" value="ECO:0007669"/>
    <property type="project" value="TreeGrafter"/>
</dbReference>
<dbReference type="InterPro" id="IPR027417">
    <property type="entry name" value="P-loop_NTPase"/>
</dbReference>
<evidence type="ECO:0000256" key="7">
    <source>
        <dbReference type="ARBA" id="ARBA00022989"/>
    </source>
</evidence>
<feature type="domain" description="ABC transporter" evidence="10">
    <location>
        <begin position="354"/>
        <end position="588"/>
    </location>
</feature>
<sequence>MKNKPSYRTATGKTKKKYLLLRLWKYMSRYRLLIVCAAVLMLVSNIFALLGPKLSGDAIDAIGTKPGGVDFPTVFYYVKFMLLFYVLSAVSSYALSLIIQKIGRRMSYEMRKDVFDKLVSLPVGFFDQHQAGDIISIISYDVDTANSSLSNDFLQVCQSAVIIIGSFIMMLTIAPVLVLVFAVTIPVSVVWTRYITGRVHPLFRKRSKKLGELNGFVEEMIGGQKTTKAYRREEAFLKRFDVKNDEAVDAYTTSEYYGTITGPSVNFINNASLALVSVFGAFLYFLGSIGIGDISSFVLYSRRFSGPINEIANILGDLQSAFAAAERIFRLLDELPEKEDDKAAAVLKDVYGDVLIDNVSFGYTPEKMIIKNLNLHAEKGNLIAIVGPTGAGKTTIINLLMRFYDVQQGDILVDGQSIYSLTRESLRKAYTMVLQDTWLFGGTVFENIAYGKENVTREEVVQAAKAAKIHDFIEALPNGYDTMLTDNGINISKGQKQLLTIARAMLLDSKMLILDEATSNVDTQTERAIQDAMRKLMADKTCFVIAHRLSTIQHADLILVVKDGNVVEQGVHDELLAKRGAYFSLYNSQFDTYD</sequence>
<dbReference type="PROSITE" id="PS00211">
    <property type="entry name" value="ABC_TRANSPORTER_1"/>
    <property type="match status" value="1"/>
</dbReference>
<dbReference type="PANTHER" id="PTHR43394:SF1">
    <property type="entry name" value="ATP-BINDING CASSETTE SUB-FAMILY B MEMBER 10, MITOCHONDRIAL"/>
    <property type="match status" value="1"/>
</dbReference>
<evidence type="ECO:0000256" key="6">
    <source>
        <dbReference type="ARBA" id="ARBA00022840"/>
    </source>
</evidence>
<organism evidence="12 13">
    <name type="scientific">Congzhengia minquanensis</name>
    <dbReference type="NCBI Taxonomy" id="2763657"/>
    <lineage>
        <taxon>Bacteria</taxon>
        <taxon>Bacillati</taxon>
        <taxon>Bacillota</taxon>
        <taxon>Clostridia</taxon>
        <taxon>Eubacteriales</taxon>
        <taxon>Oscillospiraceae</taxon>
        <taxon>Congzhengia</taxon>
    </lineage>
</organism>
<dbReference type="FunFam" id="1.20.1560.10:FF:000011">
    <property type="entry name" value="Multidrug ABC transporter ATP-binding protein"/>
    <property type="match status" value="1"/>
</dbReference>
<dbReference type="CDD" id="cd18547">
    <property type="entry name" value="ABC_6TM_Tm288_like"/>
    <property type="match status" value="1"/>
</dbReference>
<comment type="subcellular location">
    <subcellularLocation>
        <location evidence="1">Cell membrane</location>
        <topology evidence="1">Multi-pass membrane protein</topology>
    </subcellularLocation>
</comment>
<dbReference type="SMART" id="SM00382">
    <property type="entry name" value="AAA"/>
    <property type="match status" value="1"/>
</dbReference>
<dbReference type="InterPro" id="IPR036640">
    <property type="entry name" value="ABC1_TM_sf"/>
</dbReference>
<evidence type="ECO:0000256" key="8">
    <source>
        <dbReference type="ARBA" id="ARBA00023136"/>
    </source>
</evidence>
<accession>A0A926DMV1</accession>
<keyword evidence="5" id="KW-0547">Nucleotide-binding</keyword>
<dbReference type="SUPFAM" id="SSF52540">
    <property type="entry name" value="P-loop containing nucleoside triphosphate hydrolases"/>
    <property type="match status" value="1"/>
</dbReference>
<feature type="transmembrane region" description="Helical" evidence="9">
    <location>
        <begin position="273"/>
        <end position="300"/>
    </location>
</feature>
<keyword evidence="8 9" id="KW-0472">Membrane</keyword>
<dbReference type="Proteomes" id="UP000611762">
    <property type="component" value="Unassembled WGS sequence"/>
</dbReference>
<evidence type="ECO:0000256" key="5">
    <source>
        <dbReference type="ARBA" id="ARBA00022741"/>
    </source>
</evidence>
<feature type="transmembrane region" description="Helical" evidence="9">
    <location>
        <begin position="74"/>
        <end position="99"/>
    </location>
</feature>
<dbReference type="Gene3D" id="1.20.1560.10">
    <property type="entry name" value="ABC transporter type 1, transmembrane domain"/>
    <property type="match status" value="1"/>
</dbReference>
<evidence type="ECO:0000256" key="4">
    <source>
        <dbReference type="ARBA" id="ARBA00022692"/>
    </source>
</evidence>
<protein>
    <submittedName>
        <fullName evidence="12">ABC transporter ATP-binding protein</fullName>
    </submittedName>
</protein>
<evidence type="ECO:0000256" key="9">
    <source>
        <dbReference type="SAM" id="Phobius"/>
    </source>
</evidence>
<dbReference type="InterPro" id="IPR011527">
    <property type="entry name" value="ABC1_TM_dom"/>
</dbReference>
<dbReference type="GO" id="GO:0005524">
    <property type="term" value="F:ATP binding"/>
    <property type="evidence" value="ECO:0007669"/>
    <property type="project" value="UniProtKB-KW"/>
</dbReference>
<dbReference type="Gene3D" id="3.40.50.300">
    <property type="entry name" value="P-loop containing nucleotide triphosphate hydrolases"/>
    <property type="match status" value="1"/>
</dbReference>
<dbReference type="PROSITE" id="PS50929">
    <property type="entry name" value="ABC_TM1F"/>
    <property type="match status" value="1"/>
</dbReference>
<keyword evidence="4 9" id="KW-0812">Transmembrane</keyword>
<evidence type="ECO:0000259" key="10">
    <source>
        <dbReference type="PROSITE" id="PS50893"/>
    </source>
</evidence>
<dbReference type="PANTHER" id="PTHR43394">
    <property type="entry name" value="ATP-DEPENDENT PERMEASE MDL1, MITOCHONDRIAL"/>
    <property type="match status" value="1"/>
</dbReference>
<keyword evidence="6 12" id="KW-0067">ATP-binding</keyword>
<keyword evidence="7 9" id="KW-1133">Transmembrane helix</keyword>
<gene>
    <name evidence="12" type="ORF">H8698_09615</name>
</gene>
<evidence type="ECO:0000259" key="11">
    <source>
        <dbReference type="PROSITE" id="PS50929"/>
    </source>
</evidence>
<dbReference type="InterPro" id="IPR039421">
    <property type="entry name" value="Type_1_exporter"/>
</dbReference>
<reference evidence="12" key="1">
    <citation type="submission" date="2020-08" db="EMBL/GenBank/DDBJ databases">
        <title>Genome public.</title>
        <authorList>
            <person name="Liu C."/>
            <person name="Sun Q."/>
        </authorList>
    </citation>
    <scope>NUCLEOTIDE SEQUENCE</scope>
    <source>
        <strain evidence="12">H8</strain>
    </source>
</reference>
<dbReference type="RefSeq" id="WP_249313236.1">
    <property type="nucleotide sequence ID" value="NZ_JACRSU010000003.1"/>
</dbReference>
<evidence type="ECO:0000256" key="3">
    <source>
        <dbReference type="ARBA" id="ARBA00022475"/>
    </source>
</evidence>
<evidence type="ECO:0000256" key="1">
    <source>
        <dbReference type="ARBA" id="ARBA00004651"/>
    </source>
</evidence>
<evidence type="ECO:0000256" key="2">
    <source>
        <dbReference type="ARBA" id="ARBA00022448"/>
    </source>
</evidence>
<name>A0A926DMV1_9FIRM</name>
<dbReference type="EMBL" id="JACRSU010000003">
    <property type="protein sequence ID" value="MBC8541231.1"/>
    <property type="molecule type" value="Genomic_DNA"/>
</dbReference>
<comment type="caution">
    <text evidence="12">The sequence shown here is derived from an EMBL/GenBank/DDBJ whole genome shotgun (WGS) entry which is preliminary data.</text>
</comment>
<dbReference type="FunFam" id="3.40.50.300:FF:000287">
    <property type="entry name" value="Multidrug ABC transporter ATP-binding protein"/>
    <property type="match status" value="1"/>
</dbReference>
<keyword evidence="2" id="KW-0813">Transport</keyword>
<dbReference type="InterPro" id="IPR003593">
    <property type="entry name" value="AAA+_ATPase"/>
</dbReference>
<evidence type="ECO:0000313" key="13">
    <source>
        <dbReference type="Proteomes" id="UP000611762"/>
    </source>
</evidence>
<keyword evidence="3" id="KW-1003">Cell membrane</keyword>
<dbReference type="InterPro" id="IPR003439">
    <property type="entry name" value="ABC_transporter-like_ATP-bd"/>
</dbReference>
<dbReference type="InterPro" id="IPR017871">
    <property type="entry name" value="ABC_transporter-like_CS"/>
</dbReference>
<dbReference type="GO" id="GO:0005886">
    <property type="term" value="C:plasma membrane"/>
    <property type="evidence" value="ECO:0007669"/>
    <property type="project" value="UniProtKB-SubCell"/>
</dbReference>
<dbReference type="AlphaFoldDB" id="A0A926DMV1"/>
<dbReference type="PROSITE" id="PS50893">
    <property type="entry name" value="ABC_TRANSPORTER_2"/>
    <property type="match status" value="1"/>
</dbReference>
<proteinExistence type="predicted"/>
<evidence type="ECO:0000313" key="12">
    <source>
        <dbReference type="EMBL" id="MBC8541231.1"/>
    </source>
</evidence>
<dbReference type="GO" id="GO:0016887">
    <property type="term" value="F:ATP hydrolysis activity"/>
    <property type="evidence" value="ECO:0007669"/>
    <property type="project" value="InterPro"/>
</dbReference>
<feature type="transmembrane region" description="Helical" evidence="9">
    <location>
        <begin position="160"/>
        <end position="185"/>
    </location>
</feature>
<dbReference type="Pfam" id="PF00005">
    <property type="entry name" value="ABC_tran"/>
    <property type="match status" value="1"/>
</dbReference>
<dbReference type="Pfam" id="PF00664">
    <property type="entry name" value="ABC_membrane"/>
    <property type="match status" value="1"/>
</dbReference>